<reference evidence="2" key="1">
    <citation type="journal article" date="2023" name="Front. Microbiol.">
        <title>Ralstonia chuxiongensis sp. nov., Ralstonia mojiangensis sp. nov., and Ralstonia soli sp. nov., isolated from tobacco fields, are three novel species in the family Burkholderiaceae.</title>
        <authorList>
            <person name="Lu C.H."/>
            <person name="Zhang Y.Y."/>
            <person name="Jiang N."/>
            <person name="Chen W."/>
            <person name="Shao X."/>
            <person name="Zhao Z.M."/>
            <person name="Lu W.L."/>
            <person name="Hu X."/>
            <person name="Xi Y.X."/>
            <person name="Zou S.Y."/>
            <person name="Wei Q.J."/>
            <person name="Lin Z.L."/>
            <person name="Gong L."/>
            <person name="Gai X.T."/>
            <person name="Zhang L.Q."/>
            <person name="Li J.Y."/>
            <person name="Jin Y."/>
            <person name="Xia Z.Y."/>
        </authorList>
    </citation>
    <scope>NUCLEOTIDE SEQUENCE [LARGE SCALE GENOMIC DNA]</scope>
    <source>
        <strain evidence="2">21YRMH01-3</strain>
    </source>
</reference>
<proteinExistence type="predicted"/>
<keyword evidence="2" id="KW-1185">Reference proteome</keyword>
<comment type="caution">
    <text evidence="1">The sequence shown here is derived from an EMBL/GenBank/DDBJ whole genome shotgun (WGS) entry which is preliminary data.</text>
</comment>
<sequence>MLPPPLAAGTYRATCREADLLSAAANGHSSVYPEAVCVSDGQWCTFFRDGAKVWSCNAHYAAAHFIMETTTIDHAC</sequence>
<gene>
    <name evidence="1" type="ORF">NKG59_25045</name>
</gene>
<name>A0AA41X056_9RALS</name>
<accession>A0AA41X056</accession>
<evidence type="ECO:0000313" key="1">
    <source>
        <dbReference type="EMBL" id="MCP1175647.1"/>
    </source>
</evidence>
<evidence type="ECO:0000313" key="2">
    <source>
        <dbReference type="Proteomes" id="UP001162793"/>
    </source>
</evidence>
<dbReference type="RefSeq" id="WP_253542782.1">
    <property type="nucleotide sequence ID" value="NZ_JAMYWC010000011.1"/>
</dbReference>
<organism evidence="1 2">
    <name type="scientific">Ralstonia chuxiongensis</name>
    <dbReference type="NCBI Taxonomy" id="2957504"/>
    <lineage>
        <taxon>Bacteria</taxon>
        <taxon>Pseudomonadati</taxon>
        <taxon>Pseudomonadota</taxon>
        <taxon>Betaproteobacteria</taxon>
        <taxon>Burkholderiales</taxon>
        <taxon>Burkholderiaceae</taxon>
        <taxon>Ralstonia</taxon>
    </lineage>
</organism>
<dbReference type="EMBL" id="JAMYWC010000011">
    <property type="protein sequence ID" value="MCP1175647.1"/>
    <property type="molecule type" value="Genomic_DNA"/>
</dbReference>
<dbReference type="AlphaFoldDB" id="A0AA41X056"/>
<protein>
    <submittedName>
        <fullName evidence="1">Uncharacterized protein</fullName>
    </submittedName>
</protein>
<dbReference type="Proteomes" id="UP001162793">
    <property type="component" value="Unassembled WGS sequence"/>
</dbReference>